<dbReference type="Pfam" id="PF00400">
    <property type="entry name" value="WD40"/>
    <property type="match status" value="3"/>
</dbReference>
<evidence type="ECO:0000313" key="3">
    <source>
        <dbReference type="Proteomes" id="UP000596742"/>
    </source>
</evidence>
<dbReference type="FunFam" id="2.130.10.10:FF:000298">
    <property type="entry name" value="Intraflagellar transport 80 homolog (Chlamydomonas)"/>
    <property type="match status" value="1"/>
</dbReference>
<reference evidence="2" key="1">
    <citation type="submission" date="2018-11" db="EMBL/GenBank/DDBJ databases">
        <authorList>
            <person name="Alioto T."/>
            <person name="Alioto T."/>
        </authorList>
    </citation>
    <scope>NUCLEOTIDE SEQUENCE</scope>
</reference>
<keyword evidence="3" id="KW-1185">Reference proteome</keyword>
<dbReference type="GO" id="GO:0005929">
    <property type="term" value="C:cilium"/>
    <property type="evidence" value="ECO:0007669"/>
    <property type="project" value="TreeGrafter"/>
</dbReference>
<keyword evidence="2" id="KW-0282">Flagellum</keyword>
<dbReference type="AlphaFoldDB" id="A0A8B6E9E8"/>
<sequence>MRGFYDNVSCVGWTTPEELYSGADDHLVLKWNLSNNETNTLVKLPDDVFPTDMHWFPKSAAGGGKKTGSDLFVLTSTDGKIHLISKTGRVEKSIEAHKGAVLAGRWSYDGSALVTAGEDGQVKIWSRSGMLRSTLTQNSSSVYGIAWGPDSDQVLFTNGRQLVIKSLQPNAKPTMWKAHDGVILNVDWNPVNNLILSGGEDCRYKVWDTYGRVMYNSSAHDYPITSVAWTPDGELFAVGSFNTLRICDQAG</sequence>
<keyword evidence="2" id="KW-0969">Cilium</keyword>
<comment type="caution">
    <text evidence="2">The sequence shown here is derived from an EMBL/GenBank/DDBJ whole genome shotgun (WGS) entry which is preliminary data.</text>
</comment>
<feature type="repeat" description="WD" evidence="1">
    <location>
        <begin position="94"/>
        <end position="126"/>
    </location>
</feature>
<dbReference type="PROSITE" id="PS50294">
    <property type="entry name" value="WD_REPEATS_REGION"/>
    <property type="match status" value="2"/>
</dbReference>
<dbReference type="InterPro" id="IPR015943">
    <property type="entry name" value="WD40/YVTN_repeat-like_dom_sf"/>
</dbReference>
<evidence type="ECO:0000313" key="2">
    <source>
        <dbReference type="EMBL" id="VDI31103.1"/>
    </source>
</evidence>
<dbReference type="PROSITE" id="PS50082">
    <property type="entry name" value="WD_REPEATS_2"/>
    <property type="match status" value="2"/>
</dbReference>
<organism evidence="2 3">
    <name type="scientific">Mytilus galloprovincialis</name>
    <name type="common">Mediterranean mussel</name>
    <dbReference type="NCBI Taxonomy" id="29158"/>
    <lineage>
        <taxon>Eukaryota</taxon>
        <taxon>Metazoa</taxon>
        <taxon>Spiralia</taxon>
        <taxon>Lophotrochozoa</taxon>
        <taxon>Mollusca</taxon>
        <taxon>Bivalvia</taxon>
        <taxon>Autobranchia</taxon>
        <taxon>Pteriomorphia</taxon>
        <taxon>Mytilida</taxon>
        <taxon>Mytiloidea</taxon>
        <taxon>Mytilidae</taxon>
        <taxon>Mytilinae</taxon>
        <taxon>Mytilus</taxon>
    </lineage>
</organism>
<accession>A0A8B6E9E8</accession>
<dbReference type="SUPFAM" id="SSF50978">
    <property type="entry name" value="WD40 repeat-like"/>
    <property type="match status" value="1"/>
</dbReference>
<protein>
    <submittedName>
        <fullName evidence="2">Intraflagellar transport protein 80</fullName>
    </submittedName>
</protein>
<gene>
    <name evidence="2" type="ORF">MGAL_10B044223</name>
</gene>
<dbReference type="GO" id="GO:0030992">
    <property type="term" value="C:intraciliary transport particle B"/>
    <property type="evidence" value="ECO:0007669"/>
    <property type="project" value="TreeGrafter"/>
</dbReference>
<dbReference type="Proteomes" id="UP000596742">
    <property type="component" value="Unassembled WGS sequence"/>
</dbReference>
<dbReference type="InterPro" id="IPR001680">
    <property type="entry name" value="WD40_rpt"/>
</dbReference>
<evidence type="ECO:0000256" key="1">
    <source>
        <dbReference type="PROSITE-ProRule" id="PRU00221"/>
    </source>
</evidence>
<name>A0A8B6E9E8_MYTGA</name>
<keyword evidence="1" id="KW-0853">WD repeat</keyword>
<dbReference type="PANTHER" id="PTHR24098:SF0">
    <property type="entry name" value="OUTER SEGMENT 5"/>
    <property type="match status" value="1"/>
</dbReference>
<proteinExistence type="predicted"/>
<feature type="repeat" description="WD" evidence="1">
    <location>
        <begin position="176"/>
        <end position="208"/>
    </location>
</feature>
<dbReference type="InterPro" id="IPR036322">
    <property type="entry name" value="WD40_repeat_dom_sf"/>
</dbReference>
<dbReference type="PANTHER" id="PTHR24098">
    <property type="entry name" value="OUTER SEGMENT 5"/>
    <property type="match status" value="1"/>
</dbReference>
<dbReference type="EMBL" id="UYJE01004761">
    <property type="protein sequence ID" value="VDI31103.1"/>
    <property type="molecule type" value="Genomic_DNA"/>
</dbReference>
<dbReference type="SMART" id="SM00320">
    <property type="entry name" value="WD40"/>
    <property type="match status" value="5"/>
</dbReference>
<dbReference type="OrthoDB" id="408728at2759"/>
<feature type="non-terminal residue" evidence="2">
    <location>
        <position position="251"/>
    </location>
</feature>
<dbReference type="Gene3D" id="2.130.10.10">
    <property type="entry name" value="YVTN repeat-like/Quinoprotein amine dehydrogenase"/>
    <property type="match status" value="2"/>
</dbReference>
<keyword evidence="2" id="KW-0966">Cell projection</keyword>
<dbReference type="GO" id="GO:0060271">
    <property type="term" value="P:cilium assembly"/>
    <property type="evidence" value="ECO:0007669"/>
    <property type="project" value="TreeGrafter"/>
</dbReference>